<proteinExistence type="predicted"/>
<evidence type="ECO:0000313" key="2">
    <source>
        <dbReference type="Proteomes" id="UP000003880"/>
    </source>
</evidence>
<gene>
    <name evidence="1" type="ORF">CIT292_09241</name>
</gene>
<dbReference type="HOGENOM" id="CLU_3059976_0_0_6"/>
<organism evidence="1 2">
    <name type="scientific">Citrobacter youngae ATCC 29220</name>
    <dbReference type="NCBI Taxonomy" id="500640"/>
    <lineage>
        <taxon>Bacteria</taxon>
        <taxon>Pseudomonadati</taxon>
        <taxon>Pseudomonadota</taxon>
        <taxon>Gammaproteobacteria</taxon>
        <taxon>Enterobacterales</taxon>
        <taxon>Enterobacteriaceae</taxon>
        <taxon>Citrobacter</taxon>
        <taxon>Citrobacter freundii complex</taxon>
    </lineage>
</organism>
<protein>
    <submittedName>
        <fullName evidence="1">Uncharacterized protein</fullName>
    </submittedName>
</protein>
<reference evidence="1 2" key="1">
    <citation type="submission" date="2010-02" db="EMBL/GenBank/DDBJ databases">
        <authorList>
            <person name="Weinstock G."/>
            <person name="Sodergren E."/>
            <person name="Clifton S."/>
            <person name="Fulton L."/>
            <person name="Fulton B."/>
            <person name="Courtney L."/>
            <person name="Fronick C."/>
            <person name="Harrison M."/>
            <person name="Strong C."/>
            <person name="Farmer C."/>
            <person name="Delahaunty K."/>
            <person name="Markovic C."/>
            <person name="Hall O."/>
            <person name="Minx P."/>
            <person name="Tomlinson C."/>
            <person name="Mitreva M."/>
            <person name="Nelson J."/>
            <person name="Hou S."/>
            <person name="Wollam A."/>
            <person name="Pepin K.H."/>
            <person name="Johnson M."/>
            <person name="Bhonagiri V."/>
            <person name="Zhang X."/>
            <person name="Suruliraj S."/>
            <person name="Warren W."/>
            <person name="Chinwalla A."/>
            <person name="Mardis E.R."/>
            <person name="Wilson R.K."/>
        </authorList>
    </citation>
    <scope>NUCLEOTIDE SEQUENCE [LARGE SCALE GENOMIC DNA]</scope>
    <source>
        <strain evidence="1 2">ATCC 29220</strain>
    </source>
</reference>
<comment type="caution">
    <text evidence="1">The sequence shown here is derived from an EMBL/GenBank/DDBJ whole genome shotgun (WGS) entry which is preliminary data.</text>
</comment>
<dbReference type="EMBL" id="ABWL02000016">
    <property type="protein sequence ID" value="EFE07357.1"/>
    <property type="molecule type" value="Genomic_DNA"/>
</dbReference>
<name>D4BEM8_9ENTR</name>
<evidence type="ECO:0000313" key="1">
    <source>
        <dbReference type="EMBL" id="EFE07357.1"/>
    </source>
</evidence>
<dbReference type="Proteomes" id="UP000003880">
    <property type="component" value="Unassembled WGS sequence"/>
</dbReference>
<dbReference type="AlphaFoldDB" id="D4BEM8"/>
<sequence>MALRLSGLRFTLICRPDKSQAPHTEAEENVLPYHLRSLHALNTLTHRRSHAKR</sequence>
<accession>D4BEM8</accession>